<proteinExistence type="predicted"/>
<dbReference type="KEGG" id="mhev:MHEL_59870"/>
<keyword evidence="2" id="KW-1185">Reference proteome</keyword>
<gene>
    <name evidence="1" type="ORF">MHEL_59870</name>
</gene>
<evidence type="ECO:0000313" key="2">
    <source>
        <dbReference type="Proteomes" id="UP000467148"/>
    </source>
</evidence>
<dbReference type="Proteomes" id="UP000467148">
    <property type="component" value="Chromosome"/>
</dbReference>
<reference evidence="1 2" key="1">
    <citation type="journal article" date="2019" name="Emerg. Microbes Infect.">
        <title>Comprehensive subspecies identification of 175 nontuberculous mycobacteria species based on 7547 genomic profiles.</title>
        <authorList>
            <person name="Matsumoto Y."/>
            <person name="Kinjo T."/>
            <person name="Motooka D."/>
            <person name="Nabeya D."/>
            <person name="Jung N."/>
            <person name="Uechi K."/>
            <person name="Horii T."/>
            <person name="Iida T."/>
            <person name="Fujita J."/>
            <person name="Nakamura S."/>
        </authorList>
    </citation>
    <scope>NUCLEOTIDE SEQUENCE [LARGE SCALE GENOMIC DNA]</scope>
    <source>
        <strain evidence="1 2">JCM 30396</strain>
    </source>
</reference>
<name>A0A7I7TEV3_9MYCO</name>
<accession>A0A7I7TEV3</accession>
<dbReference type="EMBL" id="AP022596">
    <property type="protein sequence ID" value="BBY67744.1"/>
    <property type="molecule type" value="Genomic_DNA"/>
</dbReference>
<dbReference type="AlphaFoldDB" id="A0A7I7TEV3"/>
<sequence length="63" mass="7081">MQTDNGPWPKAVTVIFSQWPGGYEWLPADPEGTIFVKEGRSVPDFLVRLLGERDAEVHGLQLE</sequence>
<evidence type="ECO:0000313" key="1">
    <source>
        <dbReference type="EMBL" id="BBY67744.1"/>
    </source>
</evidence>
<protein>
    <submittedName>
        <fullName evidence="1">Uncharacterized protein</fullName>
    </submittedName>
</protein>
<organism evidence="1 2">
    <name type="scientific">Mycolicibacterium helvum</name>
    <dbReference type="NCBI Taxonomy" id="1534349"/>
    <lineage>
        <taxon>Bacteria</taxon>
        <taxon>Bacillati</taxon>
        <taxon>Actinomycetota</taxon>
        <taxon>Actinomycetes</taxon>
        <taxon>Mycobacteriales</taxon>
        <taxon>Mycobacteriaceae</taxon>
        <taxon>Mycolicibacterium</taxon>
    </lineage>
</organism>